<dbReference type="InterPro" id="IPR036383">
    <property type="entry name" value="TSP1_rpt_sf"/>
</dbReference>
<evidence type="ECO:0000256" key="1">
    <source>
        <dbReference type="ARBA" id="ARBA00022737"/>
    </source>
</evidence>
<sequence length="410" mass="45647">MFGVHTGSSGQEDQRGIEKEWYWSGCHVQNINEKKKGVEEKDIIRGVATNELVVMDKDTCEWSSLKEEEDHFFHSFNHATRARILWIRLGFSVAKTSQQSYSASSANKQDKDRTIQNCRKDEMKRLRTKLRTSGGAPALRLKQTPCALSHRRVAIYNRVRSLMPFEDAMFASSTALFALLGAFLPCSYGVPIGQGVVPCPVCQQDPPMGFWSQWTEWSQCTQQYGAFSQSRSRTCSSTQCPGGDGEQARPCTPQQQPPEWSQWGQWGQCSASCGGGVCTRQRVCDSVCNVCPCVGVSTEQKPCNTQPCNCWSEWSPWSGCSITCGIGGFRSRTRQCNCAQCPQGEPASQQEPCDGPTPCPYQPPPACDTCQQTPPPCQTCVQYPPPCVVCGRKKRLAMQAKEKEMRLAKW</sequence>
<accession>A0A1I7ZMG9</accession>
<dbReference type="InterPro" id="IPR000884">
    <property type="entry name" value="TSP1_rpt"/>
</dbReference>
<dbReference type="Gene3D" id="2.20.100.10">
    <property type="entry name" value="Thrombospondin type-1 (TSP1) repeat"/>
    <property type="match status" value="3"/>
</dbReference>
<dbReference type="PANTHER" id="PTHR22906:SF48">
    <property type="entry name" value="THROMBOSPONDIN TYPE 1 DOMAIN PROTEIN"/>
    <property type="match status" value="1"/>
</dbReference>
<keyword evidence="3" id="KW-1185">Reference proteome</keyword>
<dbReference type="Pfam" id="PF00090">
    <property type="entry name" value="TSP_1"/>
    <property type="match status" value="3"/>
</dbReference>
<dbReference type="SUPFAM" id="SSF82895">
    <property type="entry name" value="TSP-1 type 1 repeat"/>
    <property type="match status" value="3"/>
</dbReference>
<keyword evidence="2" id="KW-1015">Disulfide bond</keyword>
<dbReference type="WBParaSite" id="L893_g27900.t1">
    <property type="protein sequence ID" value="L893_g27900.t1"/>
    <property type="gene ID" value="L893_g27900"/>
</dbReference>
<keyword evidence="1" id="KW-0677">Repeat</keyword>
<name>A0A1I7ZMG9_9BILA</name>
<dbReference type="InterPro" id="IPR052065">
    <property type="entry name" value="Compl_asym_regulator"/>
</dbReference>
<proteinExistence type="predicted"/>
<reference evidence="4" key="1">
    <citation type="submission" date="2016-11" db="UniProtKB">
        <authorList>
            <consortium name="WormBaseParasite"/>
        </authorList>
    </citation>
    <scope>IDENTIFICATION</scope>
</reference>
<organism evidence="3 4">
    <name type="scientific">Steinernema glaseri</name>
    <dbReference type="NCBI Taxonomy" id="37863"/>
    <lineage>
        <taxon>Eukaryota</taxon>
        <taxon>Metazoa</taxon>
        <taxon>Ecdysozoa</taxon>
        <taxon>Nematoda</taxon>
        <taxon>Chromadorea</taxon>
        <taxon>Rhabditida</taxon>
        <taxon>Tylenchina</taxon>
        <taxon>Panagrolaimomorpha</taxon>
        <taxon>Strongyloidoidea</taxon>
        <taxon>Steinernematidae</taxon>
        <taxon>Steinernema</taxon>
    </lineage>
</organism>
<evidence type="ECO:0000313" key="3">
    <source>
        <dbReference type="Proteomes" id="UP000095287"/>
    </source>
</evidence>
<dbReference type="PANTHER" id="PTHR22906">
    <property type="entry name" value="PROPERDIN"/>
    <property type="match status" value="1"/>
</dbReference>
<dbReference type="AlphaFoldDB" id="A0A1I7ZMG9"/>
<dbReference type="Proteomes" id="UP000095287">
    <property type="component" value="Unplaced"/>
</dbReference>
<dbReference type="PROSITE" id="PS50092">
    <property type="entry name" value="TSP1"/>
    <property type="match status" value="3"/>
</dbReference>
<protein>
    <submittedName>
        <fullName evidence="4">Thrombospondin type 1 domain protein</fullName>
    </submittedName>
</protein>
<evidence type="ECO:0000313" key="4">
    <source>
        <dbReference type="WBParaSite" id="L893_g27900.t1"/>
    </source>
</evidence>
<evidence type="ECO:0000256" key="2">
    <source>
        <dbReference type="ARBA" id="ARBA00023157"/>
    </source>
</evidence>
<dbReference type="SMART" id="SM00209">
    <property type="entry name" value="TSP1"/>
    <property type="match status" value="3"/>
</dbReference>